<evidence type="ECO:0000313" key="3">
    <source>
        <dbReference type="Proteomes" id="UP000005178"/>
    </source>
</evidence>
<evidence type="ECO:0000313" key="2">
    <source>
        <dbReference type="EMBL" id="EDS72695.1"/>
    </source>
</evidence>
<protein>
    <submittedName>
        <fullName evidence="2">Uncharacterized protein</fullName>
    </submittedName>
</protein>
<reference evidence="2" key="1">
    <citation type="submission" date="2008-01" db="EMBL/GenBank/DDBJ databases">
        <authorList>
            <person name="Fulton L."/>
            <person name="Clifton S."/>
            <person name="Fulton B."/>
            <person name="Xu J."/>
            <person name="Minx P."/>
            <person name="Pepin K.H."/>
            <person name="Johnson M."/>
            <person name="Thiruvilangam P."/>
            <person name="Bhonagiri V."/>
            <person name="Nash W.E."/>
            <person name="Mardis E.R."/>
            <person name="Wilson R.K."/>
        </authorList>
    </citation>
    <scope>NUCLEOTIDE SEQUENCE [LARGE SCALE GENOMIC DNA]</scope>
    <source>
        <strain evidence="2">DSM 17244</strain>
    </source>
</reference>
<dbReference type="EMBL" id="ABIL02000005">
    <property type="protein sequence ID" value="EDS72695.1"/>
    <property type="molecule type" value="Genomic_DNA"/>
</dbReference>
<name>B1C6Q8_9FIRM</name>
<sequence length="51" mass="5944">MNLLIIKVPTVLLFFYLSLRLYLIDNKSELMYNDVDLLLKTNKKGGQNVDI</sequence>
<evidence type="ECO:0000256" key="1">
    <source>
        <dbReference type="SAM" id="Phobius"/>
    </source>
</evidence>
<keyword evidence="1" id="KW-0812">Transmembrane</keyword>
<keyword evidence="3" id="KW-1185">Reference proteome</keyword>
<comment type="caution">
    <text evidence="2">The sequence shown here is derived from an EMBL/GenBank/DDBJ whole genome shotgun (WGS) entry which is preliminary data.</text>
</comment>
<reference evidence="2" key="2">
    <citation type="submission" date="2013-08" db="EMBL/GenBank/DDBJ databases">
        <title>Draft genome sequence of Anaerofustis stercorihominis (DSM 17244).</title>
        <authorList>
            <person name="Sudarsanam P."/>
            <person name="Ley R."/>
            <person name="Guruge J."/>
            <person name="Turnbaugh P.J."/>
            <person name="Mahowald M."/>
            <person name="Liep D."/>
            <person name="Gordon J."/>
        </authorList>
    </citation>
    <scope>NUCLEOTIDE SEQUENCE</scope>
    <source>
        <strain evidence="2">DSM 17244</strain>
    </source>
</reference>
<dbReference type="AlphaFoldDB" id="B1C6Q8"/>
<gene>
    <name evidence="2" type="ORF">ANASTE_00405</name>
</gene>
<accession>B1C6Q8</accession>
<dbReference type="STRING" id="445971.ANASTE_00405"/>
<dbReference type="HOGENOM" id="CLU_3094950_0_0_9"/>
<organism evidence="2 3">
    <name type="scientific">Anaerofustis stercorihominis DSM 17244</name>
    <dbReference type="NCBI Taxonomy" id="445971"/>
    <lineage>
        <taxon>Bacteria</taxon>
        <taxon>Bacillati</taxon>
        <taxon>Bacillota</taxon>
        <taxon>Clostridia</taxon>
        <taxon>Eubacteriales</taxon>
        <taxon>Eubacteriaceae</taxon>
        <taxon>Anaerofustis</taxon>
    </lineage>
</organism>
<feature type="transmembrane region" description="Helical" evidence="1">
    <location>
        <begin position="6"/>
        <end position="23"/>
    </location>
</feature>
<proteinExistence type="predicted"/>
<dbReference type="Proteomes" id="UP000005178">
    <property type="component" value="Unassembled WGS sequence"/>
</dbReference>
<keyword evidence="1" id="KW-0472">Membrane</keyword>
<keyword evidence="1" id="KW-1133">Transmembrane helix</keyword>